<organism evidence="1 2">
    <name type="scientific">Nocardia bhagyanarayanae</name>
    <dbReference type="NCBI Taxonomy" id="1215925"/>
    <lineage>
        <taxon>Bacteria</taxon>
        <taxon>Bacillati</taxon>
        <taxon>Actinomycetota</taxon>
        <taxon>Actinomycetes</taxon>
        <taxon>Mycobacteriales</taxon>
        <taxon>Nocardiaceae</taxon>
        <taxon>Nocardia</taxon>
    </lineage>
</organism>
<dbReference type="EMBL" id="VFPG01000001">
    <property type="protein sequence ID" value="TQM32732.1"/>
    <property type="molecule type" value="Genomic_DNA"/>
</dbReference>
<dbReference type="AlphaFoldDB" id="A0A543FG45"/>
<protein>
    <submittedName>
        <fullName evidence="1">Uncharacterized protein</fullName>
    </submittedName>
</protein>
<evidence type="ECO:0000313" key="1">
    <source>
        <dbReference type="EMBL" id="TQM32732.1"/>
    </source>
</evidence>
<keyword evidence="2" id="KW-1185">Reference proteome</keyword>
<dbReference type="Proteomes" id="UP000316331">
    <property type="component" value="Unassembled WGS sequence"/>
</dbReference>
<proteinExistence type="predicted"/>
<gene>
    <name evidence="1" type="ORF">FB390_4428</name>
</gene>
<accession>A0A543FG45</accession>
<reference evidence="1 2" key="1">
    <citation type="submission" date="2019-06" db="EMBL/GenBank/DDBJ databases">
        <title>Sequencing the genomes of 1000 actinobacteria strains.</title>
        <authorList>
            <person name="Klenk H.-P."/>
        </authorList>
    </citation>
    <scope>NUCLEOTIDE SEQUENCE [LARGE SCALE GENOMIC DNA]</scope>
    <source>
        <strain evidence="1 2">DSM 103495</strain>
    </source>
</reference>
<name>A0A543FG45_9NOCA</name>
<evidence type="ECO:0000313" key="2">
    <source>
        <dbReference type="Proteomes" id="UP000316331"/>
    </source>
</evidence>
<comment type="caution">
    <text evidence="1">The sequence shown here is derived from an EMBL/GenBank/DDBJ whole genome shotgun (WGS) entry which is preliminary data.</text>
</comment>
<sequence>MVGVVFGEFDEEDFQLFVKDQRDSRWLAWLDSIPDQLDRFLIETVPGMPLDPYSSRGLNLAEGTAVAYFADAEAIRAPLNRGLAEQFAVFLGEVFRRSFDGAWINVPDHDETGMGFCPVVRFPFTNMDIHVRVFLAAAVEQRTTIEWVTVWTAAAEIEAAWWKAGKPTRSQWLAAKWIPPEEYDDEADAMKS</sequence>